<dbReference type="Gene3D" id="1.25.10.10">
    <property type="entry name" value="Leucine-rich Repeat Variant"/>
    <property type="match status" value="1"/>
</dbReference>
<dbReference type="STRING" id="2880.D8LF61"/>
<proteinExistence type="inferred from homology"/>
<dbReference type="GO" id="GO:0006606">
    <property type="term" value="P:protein import into nucleus"/>
    <property type="evidence" value="ECO:0007669"/>
    <property type="project" value="TreeGrafter"/>
</dbReference>
<dbReference type="InterPro" id="IPR011989">
    <property type="entry name" value="ARM-like"/>
</dbReference>
<dbReference type="eggNOG" id="KOG1992">
    <property type="taxonomic scope" value="Eukaryota"/>
</dbReference>
<keyword evidence="10" id="KW-1185">Reference proteome</keyword>
<comment type="similarity">
    <text evidence="3">Belongs to the XPO2/CSE1 family.</text>
</comment>
<dbReference type="EMBL" id="FN648007">
    <property type="protein sequence ID" value="CBN78659.1"/>
    <property type="molecule type" value="Genomic_DNA"/>
</dbReference>
<organism evidence="9 10">
    <name type="scientific">Ectocarpus siliculosus</name>
    <name type="common">Brown alga</name>
    <name type="synonym">Conferva siliculosa</name>
    <dbReference type="NCBI Taxonomy" id="2880"/>
    <lineage>
        <taxon>Eukaryota</taxon>
        <taxon>Sar</taxon>
        <taxon>Stramenopiles</taxon>
        <taxon>Ochrophyta</taxon>
        <taxon>PX clade</taxon>
        <taxon>Phaeophyceae</taxon>
        <taxon>Ectocarpales</taxon>
        <taxon>Ectocarpaceae</taxon>
        <taxon>Ectocarpus</taxon>
    </lineage>
</organism>
<dbReference type="AlphaFoldDB" id="D8LF61"/>
<dbReference type="GO" id="GO:0031267">
    <property type="term" value="F:small GTPase binding"/>
    <property type="evidence" value="ECO:0007669"/>
    <property type="project" value="InterPro"/>
</dbReference>
<evidence type="ECO:0000313" key="9">
    <source>
        <dbReference type="EMBL" id="CBN78659.1"/>
    </source>
</evidence>
<evidence type="ECO:0000256" key="2">
    <source>
        <dbReference type="ARBA" id="ARBA00004496"/>
    </source>
</evidence>
<evidence type="ECO:0000256" key="6">
    <source>
        <dbReference type="ARBA" id="ARBA00022927"/>
    </source>
</evidence>
<sequence>MGQQPTYPPRLVGVKKAHCARTTLQEKNMRTLRALMFKNLLKEKWAPEDDGDGKENCLAEADKDTIKANIVPLMCRAPPEVQRQFAEALTIISKVDFPARWANLIEDLVRLMKTSGQDYHSLNGALLSANSVLKRYRYTFKSDALFNELKHIVLPHMAEPLLVLFKQTFVAVEQYKSNKEVLVQVLEAVRLIMRIFFSLNWQDLPEVFENDMAPWMEGFHTYLEAYSNPLLDQPEGSEAPGPIERVQAAIVENIRLYTDKYDEEFDPHLKSFTQGVWGLLMKVSAGKHHDIVATTCIKFLTLVVGKQIHKDLFGSEATLTEIIQKIAIPNITMRAADEELFEFNPDDYISGDMDGGDNETRRRGACDLLRSMCKHYEEPTTRICSVFVTGMYQEYSVNREANWRSKDAALQLVLALSVRAQSQAGGVSKTNAYMNVLDAFTTHVLPEIQDPDVNARPIVRADCIKFVHTFRNQFSVEQLLALMPMLIAHLKSEHTVVLTYAAMTIERMLAVKDKVPGQRPTLRLPKESLTPFLESLFTGLFAVMDQEGENDHLMKAVMRALSSAQEKVLPITQVVLTKLNGYLERVCKNPSRPRYNHFLFESVAVLVQQCLKSDPSTATMLEGTLFPPFQQVLANDVVEFMPYVFQIFSQLLELRPAGEFSAGYKGLFAPLLSPSVWERKGNIPAVTRLLQAYLCKNAVAVVEWGSLAGVLGTFQKLLSTRANEAYAFQLLGTIVVNLDKVHLERYLHEIFRILLRRLVSNRTVKYVRFLTIFLSTFIVKYGVSAFETCLQQQEAGIAATRQVVTVSYGMGTDACFWRCGDRLHWHVLWRY</sequence>
<dbReference type="GO" id="GO:0005829">
    <property type="term" value="C:cytosol"/>
    <property type="evidence" value="ECO:0007669"/>
    <property type="project" value="TreeGrafter"/>
</dbReference>
<dbReference type="Proteomes" id="UP000002630">
    <property type="component" value="Linkage Group LG16"/>
</dbReference>
<dbReference type="Pfam" id="PF08506">
    <property type="entry name" value="Cse1"/>
    <property type="match status" value="1"/>
</dbReference>
<dbReference type="PANTHER" id="PTHR10997:SF8">
    <property type="entry name" value="EXPORTIN-2"/>
    <property type="match status" value="1"/>
</dbReference>
<evidence type="ECO:0000256" key="3">
    <source>
        <dbReference type="ARBA" id="ARBA00008669"/>
    </source>
</evidence>
<reference evidence="9 10" key="1">
    <citation type="journal article" date="2010" name="Nature">
        <title>The Ectocarpus genome and the independent evolution of multicellularity in brown algae.</title>
        <authorList>
            <person name="Cock J.M."/>
            <person name="Sterck L."/>
            <person name="Rouze P."/>
            <person name="Scornet D."/>
            <person name="Allen A.E."/>
            <person name="Amoutzias G."/>
            <person name="Anthouard V."/>
            <person name="Artiguenave F."/>
            <person name="Aury J.M."/>
            <person name="Badger J.H."/>
            <person name="Beszteri B."/>
            <person name="Billiau K."/>
            <person name="Bonnet E."/>
            <person name="Bothwell J.H."/>
            <person name="Bowler C."/>
            <person name="Boyen C."/>
            <person name="Brownlee C."/>
            <person name="Carrano C.J."/>
            <person name="Charrier B."/>
            <person name="Cho G.Y."/>
            <person name="Coelho S.M."/>
            <person name="Collen J."/>
            <person name="Corre E."/>
            <person name="Da Silva C."/>
            <person name="Delage L."/>
            <person name="Delaroque N."/>
            <person name="Dittami S.M."/>
            <person name="Doulbeau S."/>
            <person name="Elias M."/>
            <person name="Farnham G."/>
            <person name="Gachon C.M."/>
            <person name="Gschloessl B."/>
            <person name="Heesch S."/>
            <person name="Jabbari K."/>
            <person name="Jubin C."/>
            <person name="Kawai H."/>
            <person name="Kimura K."/>
            <person name="Kloareg B."/>
            <person name="Kupper F.C."/>
            <person name="Lang D."/>
            <person name="Le Bail A."/>
            <person name="Leblanc C."/>
            <person name="Lerouge P."/>
            <person name="Lohr M."/>
            <person name="Lopez P.J."/>
            <person name="Martens C."/>
            <person name="Maumus F."/>
            <person name="Michel G."/>
            <person name="Miranda-Saavedra D."/>
            <person name="Morales J."/>
            <person name="Moreau H."/>
            <person name="Motomura T."/>
            <person name="Nagasato C."/>
            <person name="Napoli C.A."/>
            <person name="Nelson D.R."/>
            <person name="Nyvall-Collen P."/>
            <person name="Peters A.F."/>
            <person name="Pommier C."/>
            <person name="Potin P."/>
            <person name="Poulain J."/>
            <person name="Quesneville H."/>
            <person name="Read B."/>
            <person name="Rensing S.A."/>
            <person name="Ritter A."/>
            <person name="Rousvoal S."/>
            <person name="Samanta M."/>
            <person name="Samson G."/>
            <person name="Schroeder D.C."/>
            <person name="Segurens B."/>
            <person name="Strittmatter M."/>
            <person name="Tonon T."/>
            <person name="Tregear J.W."/>
            <person name="Valentin K."/>
            <person name="von Dassow P."/>
            <person name="Yamagishi T."/>
            <person name="Van de Peer Y."/>
            <person name="Wincker P."/>
        </authorList>
    </citation>
    <scope>NUCLEOTIDE SEQUENCE [LARGE SCALE GENOMIC DNA]</scope>
    <source>
        <strain evidence="10">Ec32 / CCAP1310/4</strain>
    </source>
</reference>
<keyword evidence="7" id="KW-0539">Nucleus</keyword>
<feature type="domain" description="Importin N-terminal" evidence="8">
    <location>
        <begin position="28"/>
        <end position="76"/>
    </location>
</feature>
<dbReference type="InterPro" id="IPR005043">
    <property type="entry name" value="XPO2_C"/>
</dbReference>
<keyword evidence="5" id="KW-0963">Cytoplasm</keyword>
<keyword evidence="4" id="KW-0813">Transport</keyword>
<protein>
    <recommendedName>
        <fullName evidence="8">Importin N-terminal domain-containing protein</fullName>
    </recommendedName>
</protein>
<dbReference type="OMA" id="AENEFLM"/>
<dbReference type="GO" id="GO:0006611">
    <property type="term" value="P:protein export from nucleus"/>
    <property type="evidence" value="ECO:0007669"/>
    <property type="project" value="TreeGrafter"/>
</dbReference>
<dbReference type="GO" id="GO:0005635">
    <property type="term" value="C:nuclear envelope"/>
    <property type="evidence" value="ECO:0007669"/>
    <property type="project" value="TreeGrafter"/>
</dbReference>
<dbReference type="InterPro" id="IPR013713">
    <property type="entry name" value="XPO2_central"/>
</dbReference>
<dbReference type="InParanoid" id="D8LF61"/>
<dbReference type="InterPro" id="IPR016024">
    <property type="entry name" value="ARM-type_fold"/>
</dbReference>
<dbReference type="Pfam" id="PF03378">
    <property type="entry name" value="CAS_CSE1"/>
    <property type="match status" value="1"/>
</dbReference>
<name>D8LF61_ECTSI</name>
<dbReference type="SUPFAM" id="SSF48371">
    <property type="entry name" value="ARM repeat"/>
    <property type="match status" value="1"/>
</dbReference>
<gene>
    <name evidence="9" type="ORF">Esi_0141_0047</name>
</gene>
<dbReference type="EMBL" id="FN649741">
    <property type="protein sequence ID" value="CBN78659.1"/>
    <property type="molecule type" value="Genomic_DNA"/>
</dbReference>
<evidence type="ECO:0000313" key="10">
    <source>
        <dbReference type="Proteomes" id="UP000002630"/>
    </source>
</evidence>
<dbReference type="PROSITE" id="PS50166">
    <property type="entry name" value="IMPORTIN_B_NT"/>
    <property type="match status" value="1"/>
</dbReference>
<comment type="subcellular location">
    <subcellularLocation>
        <location evidence="2">Cytoplasm</location>
    </subcellularLocation>
    <subcellularLocation>
        <location evidence="1">Nucleus</location>
    </subcellularLocation>
</comment>
<keyword evidence="6" id="KW-0653">Protein transport</keyword>
<accession>D8LF61</accession>
<evidence type="ECO:0000259" key="8">
    <source>
        <dbReference type="PROSITE" id="PS50166"/>
    </source>
</evidence>
<dbReference type="GO" id="GO:0005049">
    <property type="term" value="F:nuclear export signal receptor activity"/>
    <property type="evidence" value="ECO:0007669"/>
    <property type="project" value="TreeGrafter"/>
</dbReference>
<dbReference type="InterPro" id="IPR001494">
    <property type="entry name" value="Importin-beta_N"/>
</dbReference>
<evidence type="ECO:0000256" key="4">
    <source>
        <dbReference type="ARBA" id="ARBA00022448"/>
    </source>
</evidence>
<evidence type="ECO:0000256" key="7">
    <source>
        <dbReference type="ARBA" id="ARBA00023242"/>
    </source>
</evidence>
<dbReference type="OrthoDB" id="3268246at2759"/>
<evidence type="ECO:0000256" key="1">
    <source>
        <dbReference type="ARBA" id="ARBA00004123"/>
    </source>
</evidence>
<evidence type="ECO:0000256" key="5">
    <source>
        <dbReference type="ARBA" id="ARBA00022490"/>
    </source>
</evidence>
<dbReference type="PANTHER" id="PTHR10997">
    <property type="entry name" value="IMPORTIN-7, 8, 11"/>
    <property type="match status" value="1"/>
</dbReference>